<evidence type="ECO:0000256" key="1">
    <source>
        <dbReference type="SAM" id="Phobius"/>
    </source>
</evidence>
<name>A0A2P6SIN8_ROSCH</name>
<dbReference type="EMBL" id="PDCK01000039">
    <property type="protein sequence ID" value="PRQ58534.1"/>
    <property type="molecule type" value="Genomic_DNA"/>
</dbReference>
<dbReference type="Proteomes" id="UP000238479">
    <property type="component" value="Chromosome 1"/>
</dbReference>
<protein>
    <submittedName>
        <fullName evidence="2">Uncharacterized protein</fullName>
    </submittedName>
</protein>
<keyword evidence="3" id="KW-1185">Reference proteome</keyword>
<accession>A0A2P6SIN8</accession>
<gene>
    <name evidence="2" type="ORF">RchiOBHm_Chr1g0360361</name>
</gene>
<evidence type="ECO:0000313" key="3">
    <source>
        <dbReference type="Proteomes" id="UP000238479"/>
    </source>
</evidence>
<keyword evidence="1" id="KW-1133">Transmembrane helix</keyword>
<keyword evidence="1" id="KW-0472">Membrane</keyword>
<reference evidence="2 3" key="1">
    <citation type="journal article" date="2018" name="Nat. Genet.">
        <title>The Rosa genome provides new insights in the design of modern roses.</title>
        <authorList>
            <person name="Bendahmane M."/>
        </authorList>
    </citation>
    <scope>NUCLEOTIDE SEQUENCE [LARGE SCALE GENOMIC DNA]</scope>
    <source>
        <strain evidence="3">cv. Old Blush</strain>
    </source>
</reference>
<feature type="transmembrane region" description="Helical" evidence="1">
    <location>
        <begin position="38"/>
        <end position="58"/>
    </location>
</feature>
<organism evidence="2 3">
    <name type="scientific">Rosa chinensis</name>
    <name type="common">China rose</name>
    <dbReference type="NCBI Taxonomy" id="74649"/>
    <lineage>
        <taxon>Eukaryota</taxon>
        <taxon>Viridiplantae</taxon>
        <taxon>Streptophyta</taxon>
        <taxon>Embryophyta</taxon>
        <taxon>Tracheophyta</taxon>
        <taxon>Spermatophyta</taxon>
        <taxon>Magnoliopsida</taxon>
        <taxon>eudicotyledons</taxon>
        <taxon>Gunneridae</taxon>
        <taxon>Pentapetalae</taxon>
        <taxon>rosids</taxon>
        <taxon>fabids</taxon>
        <taxon>Rosales</taxon>
        <taxon>Rosaceae</taxon>
        <taxon>Rosoideae</taxon>
        <taxon>Rosoideae incertae sedis</taxon>
        <taxon>Rosa</taxon>
    </lineage>
</organism>
<comment type="caution">
    <text evidence="2">The sequence shown here is derived from an EMBL/GenBank/DDBJ whole genome shotgun (WGS) entry which is preliminary data.</text>
</comment>
<dbReference type="AlphaFoldDB" id="A0A2P6SIN8"/>
<feature type="transmembrane region" description="Helical" evidence="1">
    <location>
        <begin position="6"/>
        <end position="26"/>
    </location>
</feature>
<evidence type="ECO:0000313" key="2">
    <source>
        <dbReference type="EMBL" id="PRQ58534.1"/>
    </source>
</evidence>
<keyword evidence="1" id="KW-0812">Transmembrane</keyword>
<proteinExistence type="predicted"/>
<dbReference type="Gramene" id="PRQ58534">
    <property type="protein sequence ID" value="PRQ58534"/>
    <property type="gene ID" value="RchiOBHm_Chr1g0360361"/>
</dbReference>
<sequence>MLPILLLLSILCPTLIPLFLSTLFFGNRFGHLKLFQKLKLFFGELFLILLLLKLICLVENWLGIPYVLFVIFFQKQLSIYCWPALGL</sequence>